<keyword evidence="8" id="KW-0540">Nuclease</keyword>
<feature type="domain" description="CBM-cenC" evidence="4">
    <location>
        <begin position="1089"/>
        <end position="1208"/>
    </location>
</feature>
<keyword evidence="1" id="KW-0378">Hydrolase</keyword>
<feature type="signal peptide" evidence="3">
    <location>
        <begin position="1"/>
        <end position="31"/>
    </location>
</feature>
<feature type="chain" id="PRO_5015538264" evidence="3">
    <location>
        <begin position="32"/>
        <end position="1233"/>
    </location>
</feature>
<dbReference type="OrthoDB" id="9801679at2"/>
<dbReference type="RefSeq" id="WP_107584261.1">
    <property type="nucleotide sequence ID" value="NZ_PZJJ01000007.1"/>
</dbReference>
<accession>A0A2T4U7J3</accession>
<dbReference type="Pfam" id="PF02018">
    <property type="entry name" value="CBM_4_9"/>
    <property type="match status" value="1"/>
</dbReference>
<feature type="compositionally biased region" description="Gly residues" evidence="2">
    <location>
        <begin position="35"/>
        <end position="46"/>
    </location>
</feature>
<dbReference type="InterPro" id="IPR005135">
    <property type="entry name" value="Endo/exonuclease/phosphatase"/>
</dbReference>
<name>A0A2T4U7J3_9BACI</name>
<dbReference type="InterPro" id="IPR013783">
    <property type="entry name" value="Ig-like_fold"/>
</dbReference>
<dbReference type="InterPro" id="IPR059177">
    <property type="entry name" value="GH29D-like_dom"/>
</dbReference>
<dbReference type="PANTHER" id="PTHR42834:SF1">
    <property type="entry name" value="ENDONUCLEASE_EXONUCLEASE_PHOSPHATASE FAMILY PROTEIN (AFU_ORTHOLOGUE AFUA_3G09210)"/>
    <property type="match status" value="1"/>
</dbReference>
<evidence type="ECO:0000256" key="1">
    <source>
        <dbReference type="ARBA" id="ARBA00022801"/>
    </source>
</evidence>
<reference evidence="8 9" key="1">
    <citation type="submission" date="2018-03" db="EMBL/GenBank/DDBJ databases">
        <title>Alkalicoccus saliphilus sp. nov., isolated from a mineral pool.</title>
        <authorList>
            <person name="Zhao B."/>
        </authorList>
    </citation>
    <scope>NUCLEOTIDE SEQUENCE [LARGE SCALE GENOMIC DNA]</scope>
    <source>
        <strain evidence="8 9">6AG</strain>
    </source>
</reference>
<dbReference type="Pfam" id="PF19580">
    <property type="entry name" value="Exo_endo_phos_3"/>
    <property type="match status" value="1"/>
</dbReference>
<dbReference type="CDD" id="cd04486">
    <property type="entry name" value="YhcR_OBF_like"/>
    <property type="match status" value="1"/>
</dbReference>
<proteinExistence type="predicted"/>
<feature type="domain" description="Pesticidal crystal protein Cry22Aa Ig-like" evidence="6">
    <location>
        <begin position="1008"/>
        <end position="1078"/>
    </location>
</feature>
<dbReference type="InterPro" id="IPR003305">
    <property type="entry name" value="CenC_carb-bd"/>
</dbReference>
<keyword evidence="9" id="KW-1185">Reference proteome</keyword>
<dbReference type="SUPFAM" id="SSF56219">
    <property type="entry name" value="DNase I-like"/>
    <property type="match status" value="1"/>
</dbReference>
<dbReference type="PANTHER" id="PTHR42834">
    <property type="entry name" value="ENDONUCLEASE/EXONUCLEASE/PHOSPHATASE FAMILY PROTEIN (AFU_ORTHOLOGUE AFUA_3G09210)"/>
    <property type="match status" value="1"/>
</dbReference>
<evidence type="ECO:0000259" key="7">
    <source>
        <dbReference type="Pfam" id="PF19580"/>
    </source>
</evidence>
<dbReference type="InterPro" id="IPR036691">
    <property type="entry name" value="Endo/exonu/phosph_ase_sf"/>
</dbReference>
<dbReference type="AlphaFoldDB" id="A0A2T4U7J3"/>
<dbReference type="InterPro" id="IPR008979">
    <property type="entry name" value="Galactose-bd-like_sf"/>
</dbReference>
<dbReference type="Gene3D" id="3.60.10.10">
    <property type="entry name" value="Endonuclease/exonuclease/phosphatase"/>
    <property type="match status" value="1"/>
</dbReference>
<dbReference type="Proteomes" id="UP000240509">
    <property type="component" value="Unassembled WGS sequence"/>
</dbReference>
<dbReference type="EMBL" id="PZJJ01000007">
    <property type="protein sequence ID" value="PTL39378.1"/>
    <property type="molecule type" value="Genomic_DNA"/>
</dbReference>
<evidence type="ECO:0000313" key="8">
    <source>
        <dbReference type="EMBL" id="PTL39378.1"/>
    </source>
</evidence>
<dbReference type="Pfam" id="PF13290">
    <property type="entry name" value="CHB_HEX_C_1"/>
    <property type="match status" value="1"/>
</dbReference>
<gene>
    <name evidence="8" type="ORF">C6Y45_05995</name>
</gene>
<keyword evidence="8" id="KW-0255">Endonuclease</keyword>
<feature type="domain" description="GH29D-like beta-sandwich" evidence="5">
    <location>
        <begin position="335"/>
        <end position="399"/>
    </location>
</feature>
<evidence type="ECO:0000259" key="4">
    <source>
        <dbReference type="Pfam" id="PF02018"/>
    </source>
</evidence>
<feature type="domain" description="Endonuclease/exonuclease/phosphatase" evidence="7">
    <location>
        <begin position="815"/>
        <end position="952"/>
    </location>
</feature>
<dbReference type="GO" id="GO:0004519">
    <property type="term" value="F:endonuclease activity"/>
    <property type="evidence" value="ECO:0007669"/>
    <property type="project" value="UniProtKB-KW"/>
</dbReference>
<evidence type="ECO:0000256" key="2">
    <source>
        <dbReference type="SAM" id="MobiDB-lite"/>
    </source>
</evidence>
<comment type="caution">
    <text evidence="8">The sequence shown here is derived from an EMBL/GenBank/DDBJ whole genome shotgun (WGS) entry which is preliminary data.</text>
</comment>
<dbReference type="InterPro" id="IPR032179">
    <property type="entry name" value="Cry22Aa_Ig-like"/>
</dbReference>
<organism evidence="8 9">
    <name type="scientific">Alkalicoccus saliphilus</name>
    <dbReference type="NCBI Taxonomy" id="200989"/>
    <lineage>
        <taxon>Bacteria</taxon>
        <taxon>Bacillati</taxon>
        <taxon>Bacillota</taxon>
        <taxon>Bacilli</taxon>
        <taxon>Bacillales</taxon>
        <taxon>Bacillaceae</taxon>
        <taxon>Alkalicoccus</taxon>
    </lineage>
</organism>
<dbReference type="SUPFAM" id="SSF49785">
    <property type="entry name" value="Galactose-binding domain-like"/>
    <property type="match status" value="1"/>
</dbReference>
<evidence type="ECO:0000256" key="3">
    <source>
        <dbReference type="SAM" id="SignalP"/>
    </source>
</evidence>
<dbReference type="Gene3D" id="2.60.120.260">
    <property type="entry name" value="Galactose-binding domain-like"/>
    <property type="match status" value="1"/>
</dbReference>
<dbReference type="GO" id="GO:0016798">
    <property type="term" value="F:hydrolase activity, acting on glycosyl bonds"/>
    <property type="evidence" value="ECO:0007669"/>
    <property type="project" value="InterPro"/>
</dbReference>
<dbReference type="Gene3D" id="2.60.40.10">
    <property type="entry name" value="Immunoglobulins"/>
    <property type="match status" value="1"/>
</dbReference>
<feature type="region of interest" description="Disordered" evidence="2">
    <location>
        <begin position="31"/>
        <end position="50"/>
    </location>
</feature>
<dbReference type="Pfam" id="PF16403">
    <property type="entry name" value="Bact_surface_Ig-like"/>
    <property type="match status" value="1"/>
</dbReference>
<protein>
    <submittedName>
        <fullName evidence="8">Endonuclease</fullName>
    </submittedName>
</protein>
<sequence>METCIKAGRKALFIVLAVLLTVTAFSPSVMANNGNGNGGQGEGSGEGPKRAVQEVTVLDETNFEVEFDKTYPQGIAIERMIDVSITTSEGEELQPELTNYEVNADNRSEVQVTHDADLSETAGELDVNGVTAAFDFLPEEEEPAGPTIADVRGEELETEQTLTGTVTAHFEEGGQTNMYVQDETAAILVRGSGLGDSYNIGDKVTFTGELNEFRDMIQLLVEDSELVEASHGLIEPEMVDASFFDQEMDDVQAKLIEIEDVSVLDNVGFNDFNAEDGAGNDFLVLGQFSDVMENTSYDSIVGVVNYHFNELKLMPRNNDDLIEDASVTRPVRAAPETGQVAAGTKVTLSSATEEAEIYYTLDGSEPSEEAELYTEPIVIDEAVTVKAVAVSDGLEPSEVREFTYTIQPEAGDVQIYDIQGSSHISPYEDTAVREVPGIVTHTENSAFYFQSEESDGDVNTSEGIFVYLPNHGVSTGDEVHVSGTVTEWEEDGFDGNDDLTTTQITGSEVQVVSEGNDLPDPIVIGEDRDIPEELVADPESYDIYDPDTFDAENNALDFYESLEGMLVEIPGQVTVTGPQKYDELTVISEEWDVENRTDSGGVYLEESEFDAELNTEIMFVNAPRNTVAKTGDYFEEAVTGVMSYNFGNFKLEPVDGGFPELMDGGNERRDETTIDFEEDKLTVATYNVENYYPGVSSEKTERLANSMANELDAPDIITLVEVMDNDGTTDSGNTEADESYQTLIDEIRDQGGPQYAFTDVAPVDGMDGGIPGGNIRVGHIYRTDRVELADDSTADATEAVQIGENGELSHGTGFIDPENEAFQNSRKPVVSEFIFKGESVYVIGNHWNSKRGDLAPYGMEQPPVQGSREQRMEIAEVVGGFVEELNQKADDPNVVVLGDFNDFPWSPPVETMVEMGDLYNAIYELPRSEQYTYNYNGSSQSLDSIVVSEHLQSGLDVDAMAINSEFMETHGRASDHDPIMVQLEVPDIDPDYDMGDVTPPEITFVDDELNENPRIEMTAGEEFTVPEVTAVDDVDGDITDQVEVTNNVDPDSAGTYTVRYEAADEAGNRGQLTLTVVVQSDADALEELANGSFEEWEDGLPVGWYGEASNTAMSRVNQSDDSFDGEYAVQLERDNTSHQRFTTEAYRMEEGAVYEVTFQVKGTGEIRNAMYAPGYHGNNYSNYSGYTVLEDSDWQEVTWEYEAPGNGEAEIIFSVRNTSGEHLLVDQVEVEKE</sequence>
<evidence type="ECO:0000313" key="9">
    <source>
        <dbReference type="Proteomes" id="UP000240509"/>
    </source>
</evidence>
<keyword evidence="3" id="KW-0732">Signal</keyword>
<evidence type="ECO:0000259" key="6">
    <source>
        <dbReference type="Pfam" id="PF16403"/>
    </source>
</evidence>
<evidence type="ECO:0000259" key="5">
    <source>
        <dbReference type="Pfam" id="PF13290"/>
    </source>
</evidence>